<evidence type="ECO:0000259" key="12">
    <source>
        <dbReference type="Pfam" id="PF00905"/>
    </source>
</evidence>
<dbReference type="InterPro" id="IPR050396">
    <property type="entry name" value="Glycosyltr_51/Transpeptidase"/>
</dbReference>
<evidence type="ECO:0000259" key="14">
    <source>
        <dbReference type="Pfam" id="PF06832"/>
    </source>
</evidence>
<dbReference type="GO" id="GO:0006508">
    <property type="term" value="P:proteolysis"/>
    <property type="evidence" value="ECO:0007669"/>
    <property type="project" value="UniProtKB-KW"/>
</dbReference>
<dbReference type="RefSeq" id="WP_008927584.1">
    <property type="nucleotide sequence ID" value="NZ_AMRJ01000002.1"/>
</dbReference>
<evidence type="ECO:0000256" key="6">
    <source>
        <dbReference type="ARBA" id="ARBA00022676"/>
    </source>
</evidence>
<dbReference type="GO" id="GO:0008658">
    <property type="term" value="F:penicillin binding"/>
    <property type="evidence" value="ECO:0007669"/>
    <property type="project" value="InterPro"/>
</dbReference>
<evidence type="ECO:0000256" key="7">
    <source>
        <dbReference type="ARBA" id="ARBA00022679"/>
    </source>
</evidence>
<dbReference type="EC" id="2.4.99.28" evidence="10"/>
<protein>
    <recommendedName>
        <fullName evidence="10">peptidoglycan glycosyltransferase</fullName>
        <ecNumber evidence="10">2.4.99.28</ecNumber>
    </recommendedName>
</protein>
<keyword evidence="7" id="KW-0808">Transferase</keyword>
<dbReference type="SUPFAM" id="SSF56601">
    <property type="entry name" value="beta-lactamase/transpeptidase-like"/>
    <property type="match status" value="1"/>
</dbReference>
<dbReference type="InterPro" id="IPR012338">
    <property type="entry name" value="Beta-lactam/transpept-like"/>
</dbReference>
<comment type="catalytic activity">
    <reaction evidence="11">
        <text>[GlcNAc-(1-&gt;4)-Mur2Ac(oyl-L-Ala-gamma-D-Glu-L-Lys-D-Ala-D-Ala)](n)-di-trans,octa-cis-undecaprenyl diphosphate + beta-D-GlcNAc-(1-&gt;4)-Mur2Ac(oyl-L-Ala-gamma-D-Glu-L-Lys-D-Ala-D-Ala)-di-trans,octa-cis-undecaprenyl diphosphate = [GlcNAc-(1-&gt;4)-Mur2Ac(oyl-L-Ala-gamma-D-Glu-L-Lys-D-Ala-D-Ala)](n+1)-di-trans,octa-cis-undecaprenyl diphosphate + di-trans,octa-cis-undecaprenyl diphosphate + H(+)</text>
        <dbReference type="Rhea" id="RHEA:23708"/>
        <dbReference type="Rhea" id="RHEA-COMP:9602"/>
        <dbReference type="Rhea" id="RHEA-COMP:9603"/>
        <dbReference type="ChEBI" id="CHEBI:15378"/>
        <dbReference type="ChEBI" id="CHEBI:58405"/>
        <dbReference type="ChEBI" id="CHEBI:60033"/>
        <dbReference type="ChEBI" id="CHEBI:78435"/>
        <dbReference type="EC" id="2.4.99.28"/>
    </reaction>
</comment>
<proteinExistence type="inferred from homology"/>
<keyword evidence="16" id="KW-1185">Reference proteome</keyword>
<dbReference type="Proteomes" id="UP000010164">
    <property type="component" value="Unassembled WGS sequence"/>
</dbReference>
<dbReference type="SUPFAM" id="SSF53955">
    <property type="entry name" value="Lysozyme-like"/>
    <property type="match status" value="1"/>
</dbReference>
<evidence type="ECO:0000256" key="8">
    <source>
        <dbReference type="ARBA" id="ARBA00022801"/>
    </source>
</evidence>
<dbReference type="InterPro" id="IPR023346">
    <property type="entry name" value="Lysozyme-like_dom_sf"/>
</dbReference>
<evidence type="ECO:0000313" key="16">
    <source>
        <dbReference type="Proteomes" id="UP000010164"/>
    </source>
</evidence>
<dbReference type="Pfam" id="PF00912">
    <property type="entry name" value="Transgly"/>
    <property type="match status" value="1"/>
</dbReference>
<dbReference type="InterPro" id="IPR036950">
    <property type="entry name" value="PBP_transglycosylase"/>
</dbReference>
<dbReference type="OrthoDB" id="9766909at2"/>
<evidence type="ECO:0000256" key="2">
    <source>
        <dbReference type="ARBA" id="ARBA00007090"/>
    </source>
</evidence>
<name>L0WIC7_9GAMM</name>
<evidence type="ECO:0000256" key="4">
    <source>
        <dbReference type="ARBA" id="ARBA00022645"/>
    </source>
</evidence>
<dbReference type="InterPro" id="IPR011815">
    <property type="entry name" value="PBP_1c"/>
</dbReference>
<dbReference type="InterPro" id="IPR009647">
    <property type="entry name" value="PBP_C"/>
</dbReference>
<comment type="caution">
    <text evidence="15">The sequence shown here is derived from an EMBL/GenBank/DDBJ whole genome shotgun (WGS) entry which is preliminary data.</text>
</comment>
<feature type="domain" description="Glycosyl transferase family 51" evidence="13">
    <location>
        <begin position="55"/>
        <end position="224"/>
    </location>
</feature>
<dbReference type="PANTHER" id="PTHR32282:SF15">
    <property type="entry name" value="PENICILLIN-BINDING PROTEIN 1C"/>
    <property type="match status" value="1"/>
</dbReference>
<dbReference type="eggNOG" id="COG4953">
    <property type="taxonomic scope" value="Bacteria"/>
</dbReference>
<dbReference type="InterPro" id="IPR001460">
    <property type="entry name" value="PCN-bd_Tpept"/>
</dbReference>
<evidence type="ECO:0000259" key="13">
    <source>
        <dbReference type="Pfam" id="PF00912"/>
    </source>
</evidence>
<evidence type="ECO:0000256" key="3">
    <source>
        <dbReference type="ARBA" id="ARBA00007739"/>
    </source>
</evidence>
<keyword evidence="6" id="KW-0328">Glycosyltransferase</keyword>
<keyword evidence="5" id="KW-0645">Protease</keyword>
<dbReference type="EMBL" id="AMRJ01000002">
    <property type="protein sequence ID" value="EKF75600.1"/>
    <property type="molecule type" value="Genomic_DNA"/>
</dbReference>
<feature type="domain" description="Penicillin-binding C-terminal" evidence="14">
    <location>
        <begin position="681"/>
        <end position="765"/>
    </location>
</feature>
<sequence>MKRCKPSRRVLLASGLGLLLIMAALQWLPLPARLAHTPYATMVLDRQGRLLSARIASDQQWRFAPLRQLPDKYRKALLSFEDRRFYWHPGVDPLAIARAAWSNLRAGRVVSGGSTLTMQLARLLRDDPPRTLSEKTYEALLALQLEWHFSKQTLLAEYAGRAPFGGNIVGLRAAAWRYFGREPAALSWAEAALLAVLPNAPALIHPGRNRGWLKQKRDRLLHQLHEQGELDERDLQLALLEPLPAAPRPLPQLAPRLLNRLASDHAGDVLHTTLDADLQQRVRQLADRHGRRLGREGVHNLAVLVIGHRDLATRVWVGNDTHGDPVEYGAAVDIASAPRSTGSVLKPLLYGLMLDDGLILPDTLVPDLPTNYGGYSPENYDHQYRGAVPAHQALSESLNIPAVRMLRRYGVGRFHHQLRTMGMTTLFRPADDYGLTLILGGAEGTLADLTGIYARLFARAAGQPDRGVSLLQGQRPGTKAFPVSAGAAWLTLDALRDVARPGISRQWRLFSSSQPIAWKTGTSYGLRDAWAIGSNGRYTVGVWAGNGNGEPAPHLSGATTAAPLMLDVFSLLGSSGWPEAPLGDLKTVQVCADDGYLAGGRCTTVDRLAPRHSHFETVTPNHVRVHLDGNGQRVHSRCQPVSQMQHRDWFVLPPAQAWFYQRRHPDYRPLPAWRADCVAGARAMNERAPMDLIYPHAGSALYIPVQLDGRRGRAVFRAVHQRSDATLFWHLDDTYLGKTRHFHEWAIEAAPGWHTLTLVDDQGFRLVRRFKVLGD</sequence>
<comment type="similarity">
    <text evidence="2">In the C-terminal section; belongs to the transpeptidase family.</text>
</comment>
<dbReference type="GO" id="GO:0009252">
    <property type="term" value="P:peptidoglycan biosynthetic process"/>
    <property type="evidence" value="ECO:0007669"/>
    <property type="project" value="InterPro"/>
</dbReference>
<dbReference type="GO" id="GO:0008955">
    <property type="term" value="F:peptidoglycan glycosyltransferase activity"/>
    <property type="evidence" value="ECO:0007669"/>
    <property type="project" value="UniProtKB-EC"/>
</dbReference>
<evidence type="ECO:0000313" key="15">
    <source>
        <dbReference type="EMBL" id="EKF75600.1"/>
    </source>
</evidence>
<evidence type="ECO:0000256" key="9">
    <source>
        <dbReference type="ARBA" id="ARBA00023268"/>
    </source>
</evidence>
<dbReference type="PATRIC" id="fig|1177179.3.peg.389"/>
<comment type="similarity">
    <text evidence="3">In the N-terminal section; belongs to the glycosyltransferase 51 family.</text>
</comment>
<dbReference type="AlphaFoldDB" id="L0WIC7"/>
<reference evidence="15 16" key="1">
    <citation type="journal article" date="2012" name="J. Bacteriol.">
        <title>Genome Sequence of the Alkane-Degrading Bacterium Alcanivorax hongdengensis Type Strain A-11-3.</title>
        <authorList>
            <person name="Lai Q."/>
            <person name="Shao Z."/>
        </authorList>
    </citation>
    <scope>NUCLEOTIDE SEQUENCE [LARGE SCALE GENOMIC DNA]</scope>
    <source>
        <strain evidence="15 16">A-11-3</strain>
    </source>
</reference>
<feature type="domain" description="Penicillin-binding protein transpeptidase" evidence="12">
    <location>
        <begin position="336"/>
        <end position="423"/>
    </location>
</feature>
<keyword evidence="4" id="KW-0121">Carboxypeptidase</keyword>
<comment type="pathway">
    <text evidence="1">Cell wall biogenesis; peptidoglycan biosynthesis.</text>
</comment>
<dbReference type="InterPro" id="IPR001264">
    <property type="entry name" value="Glyco_trans_51"/>
</dbReference>
<organism evidence="15 16">
    <name type="scientific">Alcanivorax hongdengensis A-11-3</name>
    <dbReference type="NCBI Taxonomy" id="1177179"/>
    <lineage>
        <taxon>Bacteria</taxon>
        <taxon>Pseudomonadati</taxon>
        <taxon>Pseudomonadota</taxon>
        <taxon>Gammaproteobacteria</taxon>
        <taxon>Oceanospirillales</taxon>
        <taxon>Alcanivoracaceae</taxon>
        <taxon>Alcanivorax</taxon>
    </lineage>
</organism>
<keyword evidence="9" id="KW-0511">Multifunctional enzyme</keyword>
<dbReference type="Pfam" id="PF06832">
    <property type="entry name" value="BiPBP_C"/>
    <property type="match status" value="1"/>
</dbReference>
<keyword evidence="8" id="KW-0378">Hydrolase</keyword>
<dbReference type="Gene3D" id="3.40.710.10">
    <property type="entry name" value="DD-peptidase/beta-lactamase superfamily"/>
    <property type="match status" value="1"/>
</dbReference>
<dbReference type="NCBIfam" id="TIGR02073">
    <property type="entry name" value="PBP_1c"/>
    <property type="match status" value="1"/>
</dbReference>
<dbReference type="Gene3D" id="1.10.3810.10">
    <property type="entry name" value="Biosynthetic peptidoglycan transglycosylase-like"/>
    <property type="match status" value="1"/>
</dbReference>
<dbReference type="GO" id="GO:0030288">
    <property type="term" value="C:outer membrane-bounded periplasmic space"/>
    <property type="evidence" value="ECO:0007669"/>
    <property type="project" value="TreeGrafter"/>
</dbReference>
<gene>
    <name evidence="15" type="ORF">A11A3_01977</name>
</gene>
<dbReference type="STRING" id="1177179.A11A3_01977"/>
<evidence type="ECO:0000256" key="11">
    <source>
        <dbReference type="ARBA" id="ARBA00049902"/>
    </source>
</evidence>
<accession>L0WIC7</accession>
<evidence type="ECO:0000256" key="5">
    <source>
        <dbReference type="ARBA" id="ARBA00022670"/>
    </source>
</evidence>
<dbReference type="Pfam" id="PF00905">
    <property type="entry name" value="Transpeptidase"/>
    <property type="match status" value="1"/>
</dbReference>
<evidence type="ECO:0000256" key="10">
    <source>
        <dbReference type="ARBA" id="ARBA00044770"/>
    </source>
</evidence>
<evidence type="ECO:0000256" key="1">
    <source>
        <dbReference type="ARBA" id="ARBA00004752"/>
    </source>
</evidence>
<dbReference type="PANTHER" id="PTHR32282">
    <property type="entry name" value="BINDING PROTEIN TRANSPEPTIDASE, PUTATIVE-RELATED"/>
    <property type="match status" value="1"/>
</dbReference>
<dbReference type="GO" id="GO:0004180">
    <property type="term" value="F:carboxypeptidase activity"/>
    <property type="evidence" value="ECO:0007669"/>
    <property type="project" value="UniProtKB-KW"/>
</dbReference>